<dbReference type="Pfam" id="PF00106">
    <property type="entry name" value="adh_short"/>
    <property type="match status" value="1"/>
</dbReference>
<dbReference type="InterPro" id="IPR002347">
    <property type="entry name" value="SDR_fam"/>
</dbReference>
<dbReference type="GO" id="GO:0016616">
    <property type="term" value="F:oxidoreductase activity, acting on the CH-OH group of donors, NAD or NADP as acceptor"/>
    <property type="evidence" value="ECO:0007669"/>
    <property type="project" value="TreeGrafter"/>
</dbReference>
<keyword evidence="3" id="KW-1185">Reference proteome</keyword>
<dbReference type="SUPFAM" id="SSF51735">
    <property type="entry name" value="NAD(P)-binding Rossmann-fold domains"/>
    <property type="match status" value="1"/>
</dbReference>
<dbReference type="EMBL" id="JARKIB010000124">
    <property type="protein sequence ID" value="KAJ7735917.1"/>
    <property type="molecule type" value="Genomic_DNA"/>
</dbReference>
<dbReference type="AlphaFoldDB" id="A0AAD7I6K1"/>
<dbReference type="InterPro" id="IPR020904">
    <property type="entry name" value="Sc_DH/Rdtase_CS"/>
</dbReference>
<sequence>MPSYVVTGASRGIGLEFVNQLSADDQNHVFAIVRNKTTATHLTALARNNIAVLEADVTDAKALNLAAAEVSKITGGKLDYLINNAGGSSSLHSVPTQKQSKKIYSTTYFKFNVVSVVHSINAFLPLLKSGTSKKVVSLSSGLGDLDLTLQAGSTAQFSYSVAKAGLNMVVAKYAAELKSEGFVFLSLSPGVVNTSSTAVSAPSEKTIEEMKKLGGAISKIAPDFKGPLQPEESVRMQLEVIHGWTVEHSGAFVSHLGNKQWV</sequence>
<evidence type="ECO:0000313" key="3">
    <source>
        <dbReference type="Proteomes" id="UP001215598"/>
    </source>
</evidence>
<dbReference type="PROSITE" id="PS00061">
    <property type="entry name" value="ADH_SHORT"/>
    <property type="match status" value="1"/>
</dbReference>
<comment type="caution">
    <text evidence="2">The sequence shown here is derived from an EMBL/GenBank/DDBJ whole genome shotgun (WGS) entry which is preliminary data.</text>
</comment>
<dbReference type="InterPro" id="IPR052184">
    <property type="entry name" value="SDR_enzymes"/>
</dbReference>
<dbReference type="PRINTS" id="PR00081">
    <property type="entry name" value="GDHRDH"/>
</dbReference>
<dbReference type="PANTHER" id="PTHR45458">
    <property type="entry name" value="SHORT-CHAIN DEHYDROGENASE/REDUCTASE SDR"/>
    <property type="match status" value="1"/>
</dbReference>
<dbReference type="Gene3D" id="3.40.50.720">
    <property type="entry name" value="NAD(P)-binding Rossmann-like Domain"/>
    <property type="match status" value="1"/>
</dbReference>
<evidence type="ECO:0008006" key="4">
    <source>
        <dbReference type="Google" id="ProtNLM"/>
    </source>
</evidence>
<name>A0AAD7I6K1_9AGAR</name>
<dbReference type="CDD" id="cd05325">
    <property type="entry name" value="carb_red_sniffer_like_SDR_c"/>
    <property type="match status" value="1"/>
</dbReference>
<proteinExistence type="predicted"/>
<keyword evidence="1" id="KW-0521">NADP</keyword>
<reference evidence="2" key="1">
    <citation type="submission" date="2023-03" db="EMBL/GenBank/DDBJ databases">
        <title>Massive genome expansion in bonnet fungi (Mycena s.s.) driven by repeated elements and novel gene families across ecological guilds.</title>
        <authorList>
            <consortium name="Lawrence Berkeley National Laboratory"/>
            <person name="Harder C.B."/>
            <person name="Miyauchi S."/>
            <person name="Viragh M."/>
            <person name="Kuo A."/>
            <person name="Thoen E."/>
            <person name="Andreopoulos B."/>
            <person name="Lu D."/>
            <person name="Skrede I."/>
            <person name="Drula E."/>
            <person name="Henrissat B."/>
            <person name="Morin E."/>
            <person name="Kohler A."/>
            <person name="Barry K."/>
            <person name="LaButti K."/>
            <person name="Morin E."/>
            <person name="Salamov A."/>
            <person name="Lipzen A."/>
            <person name="Mereny Z."/>
            <person name="Hegedus B."/>
            <person name="Baldrian P."/>
            <person name="Stursova M."/>
            <person name="Weitz H."/>
            <person name="Taylor A."/>
            <person name="Grigoriev I.V."/>
            <person name="Nagy L.G."/>
            <person name="Martin F."/>
            <person name="Kauserud H."/>
        </authorList>
    </citation>
    <scope>NUCLEOTIDE SEQUENCE</scope>
    <source>
        <strain evidence="2">CBHHK182m</strain>
    </source>
</reference>
<dbReference type="PANTHER" id="PTHR45458:SF3">
    <property type="entry name" value="CHAIN DEHYDROGENASE (ATSC), PUTATIVE-RELATED"/>
    <property type="match status" value="1"/>
</dbReference>
<accession>A0AAD7I6K1</accession>
<evidence type="ECO:0000256" key="1">
    <source>
        <dbReference type="ARBA" id="ARBA00022857"/>
    </source>
</evidence>
<organism evidence="2 3">
    <name type="scientific">Mycena metata</name>
    <dbReference type="NCBI Taxonomy" id="1033252"/>
    <lineage>
        <taxon>Eukaryota</taxon>
        <taxon>Fungi</taxon>
        <taxon>Dikarya</taxon>
        <taxon>Basidiomycota</taxon>
        <taxon>Agaricomycotina</taxon>
        <taxon>Agaricomycetes</taxon>
        <taxon>Agaricomycetidae</taxon>
        <taxon>Agaricales</taxon>
        <taxon>Marasmiineae</taxon>
        <taxon>Mycenaceae</taxon>
        <taxon>Mycena</taxon>
    </lineage>
</organism>
<dbReference type="InterPro" id="IPR036291">
    <property type="entry name" value="NAD(P)-bd_dom_sf"/>
</dbReference>
<dbReference type="Proteomes" id="UP001215598">
    <property type="component" value="Unassembled WGS sequence"/>
</dbReference>
<gene>
    <name evidence="2" type="ORF">B0H16DRAFT_1380197</name>
</gene>
<protein>
    <recommendedName>
        <fullName evidence="4">NAD(P)-binding protein</fullName>
    </recommendedName>
</protein>
<evidence type="ECO:0000313" key="2">
    <source>
        <dbReference type="EMBL" id="KAJ7735917.1"/>
    </source>
</evidence>